<dbReference type="AlphaFoldDB" id="A0A3N4IP07"/>
<keyword evidence="12 14" id="KW-0456">Lyase</keyword>
<evidence type="ECO:0000256" key="10">
    <source>
        <dbReference type="ARBA" id="ARBA00023136"/>
    </source>
</evidence>
<dbReference type="GO" id="GO:0042761">
    <property type="term" value="P:very long-chain fatty acid biosynthetic process"/>
    <property type="evidence" value="ECO:0007669"/>
    <property type="project" value="TreeGrafter"/>
</dbReference>
<evidence type="ECO:0000256" key="11">
    <source>
        <dbReference type="ARBA" id="ARBA00023160"/>
    </source>
</evidence>
<dbReference type="STRING" id="1160509.A0A3N4IP07"/>
<evidence type="ECO:0000256" key="3">
    <source>
        <dbReference type="ARBA" id="ARBA00007811"/>
    </source>
</evidence>
<proteinExistence type="inferred from homology"/>
<dbReference type="GO" id="GO:0102158">
    <property type="term" value="F:very-long-chain (3R)-3-hydroxyacyl-CoA dehydratase activity"/>
    <property type="evidence" value="ECO:0007669"/>
    <property type="project" value="UniProtKB-EC"/>
</dbReference>
<evidence type="ECO:0000256" key="8">
    <source>
        <dbReference type="ARBA" id="ARBA00022989"/>
    </source>
</evidence>
<dbReference type="EC" id="4.2.1.134" evidence="4 14"/>
<comment type="subcellular location">
    <subcellularLocation>
        <location evidence="14">Endoplasmic reticulum membrane</location>
        <topology evidence="14">Multi-pass membrane protein</topology>
    </subcellularLocation>
    <subcellularLocation>
        <location evidence="1">Membrane</location>
        <topology evidence="1">Multi-pass membrane protein</topology>
    </subcellularLocation>
</comment>
<keyword evidence="7 14" id="KW-0276">Fatty acid metabolism</keyword>
<evidence type="ECO:0000256" key="13">
    <source>
        <dbReference type="ARBA" id="ARBA00036671"/>
    </source>
</evidence>
<evidence type="ECO:0000256" key="14">
    <source>
        <dbReference type="RuleBase" id="RU363109"/>
    </source>
</evidence>
<keyword evidence="10 14" id="KW-0472">Membrane</keyword>
<feature type="transmembrane region" description="Helical" evidence="14">
    <location>
        <begin position="97"/>
        <end position="116"/>
    </location>
</feature>
<evidence type="ECO:0000256" key="2">
    <source>
        <dbReference type="ARBA" id="ARBA00005194"/>
    </source>
</evidence>
<keyword evidence="16" id="KW-1185">Reference proteome</keyword>
<evidence type="ECO:0000256" key="7">
    <source>
        <dbReference type="ARBA" id="ARBA00022832"/>
    </source>
</evidence>
<dbReference type="PANTHER" id="PTHR11035:SF3">
    <property type="entry name" value="VERY-LONG-CHAIN (3R)-3-HYDROXYACYL-COA DEHYDRATASE"/>
    <property type="match status" value="1"/>
</dbReference>
<feature type="non-terminal residue" evidence="15">
    <location>
        <position position="1"/>
    </location>
</feature>
<dbReference type="OrthoDB" id="46988at2759"/>
<dbReference type="Pfam" id="PF04387">
    <property type="entry name" value="PTPLA"/>
    <property type="match status" value="1"/>
</dbReference>
<comment type="catalytic activity">
    <reaction evidence="13 14">
        <text>a very-long-chain (3R)-3-hydroxyacyl-CoA = a very-long-chain (2E)-enoyl-CoA + H2O</text>
        <dbReference type="Rhea" id="RHEA:45812"/>
        <dbReference type="ChEBI" id="CHEBI:15377"/>
        <dbReference type="ChEBI" id="CHEBI:83728"/>
        <dbReference type="ChEBI" id="CHEBI:85440"/>
        <dbReference type="EC" id="4.2.1.134"/>
    </reaction>
</comment>
<evidence type="ECO:0000256" key="6">
    <source>
        <dbReference type="ARBA" id="ARBA00022692"/>
    </source>
</evidence>
<dbReference type="InterPro" id="IPR007482">
    <property type="entry name" value="Tyr_Pase-like_PTPLA"/>
</dbReference>
<dbReference type="EMBL" id="ML119647">
    <property type="protein sequence ID" value="RPA87177.1"/>
    <property type="molecule type" value="Genomic_DNA"/>
</dbReference>
<accession>A0A3N4IP07</accession>
<organism evidence="15 16">
    <name type="scientific">Ascobolus immersus RN42</name>
    <dbReference type="NCBI Taxonomy" id="1160509"/>
    <lineage>
        <taxon>Eukaryota</taxon>
        <taxon>Fungi</taxon>
        <taxon>Dikarya</taxon>
        <taxon>Ascomycota</taxon>
        <taxon>Pezizomycotina</taxon>
        <taxon>Pezizomycetes</taxon>
        <taxon>Pezizales</taxon>
        <taxon>Ascobolaceae</taxon>
        <taxon>Ascobolus</taxon>
    </lineage>
</organism>
<gene>
    <name evidence="15" type="ORF">BJ508DRAFT_203179</name>
</gene>
<reference evidence="15 16" key="1">
    <citation type="journal article" date="2018" name="Nat. Ecol. Evol.">
        <title>Pezizomycetes genomes reveal the molecular basis of ectomycorrhizal truffle lifestyle.</title>
        <authorList>
            <person name="Murat C."/>
            <person name="Payen T."/>
            <person name="Noel B."/>
            <person name="Kuo A."/>
            <person name="Morin E."/>
            <person name="Chen J."/>
            <person name="Kohler A."/>
            <person name="Krizsan K."/>
            <person name="Balestrini R."/>
            <person name="Da Silva C."/>
            <person name="Montanini B."/>
            <person name="Hainaut M."/>
            <person name="Levati E."/>
            <person name="Barry K.W."/>
            <person name="Belfiori B."/>
            <person name="Cichocki N."/>
            <person name="Clum A."/>
            <person name="Dockter R.B."/>
            <person name="Fauchery L."/>
            <person name="Guy J."/>
            <person name="Iotti M."/>
            <person name="Le Tacon F."/>
            <person name="Lindquist E.A."/>
            <person name="Lipzen A."/>
            <person name="Malagnac F."/>
            <person name="Mello A."/>
            <person name="Molinier V."/>
            <person name="Miyauchi S."/>
            <person name="Poulain J."/>
            <person name="Riccioni C."/>
            <person name="Rubini A."/>
            <person name="Sitrit Y."/>
            <person name="Splivallo R."/>
            <person name="Traeger S."/>
            <person name="Wang M."/>
            <person name="Zifcakova L."/>
            <person name="Wipf D."/>
            <person name="Zambonelli A."/>
            <person name="Paolocci F."/>
            <person name="Nowrousian M."/>
            <person name="Ottonello S."/>
            <person name="Baldrian P."/>
            <person name="Spatafora J.W."/>
            <person name="Henrissat B."/>
            <person name="Nagy L.G."/>
            <person name="Aury J.M."/>
            <person name="Wincker P."/>
            <person name="Grigoriev I.V."/>
            <person name="Bonfante P."/>
            <person name="Martin F.M."/>
        </authorList>
    </citation>
    <scope>NUCLEOTIDE SEQUENCE [LARGE SCALE GENOMIC DNA]</scope>
    <source>
        <strain evidence="15 16">RN42</strain>
    </source>
</reference>
<keyword evidence="14" id="KW-0256">Endoplasmic reticulum</keyword>
<keyword evidence="9 14" id="KW-0443">Lipid metabolism</keyword>
<evidence type="ECO:0000256" key="9">
    <source>
        <dbReference type="ARBA" id="ARBA00023098"/>
    </source>
</evidence>
<feature type="transmembrane region" description="Helical" evidence="14">
    <location>
        <begin position="128"/>
        <end position="150"/>
    </location>
</feature>
<comment type="similarity">
    <text evidence="3 14">Belongs to the very long-chain fatty acids dehydratase HACD family.</text>
</comment>
<evidence type="ECO:0000256" key="1">
    <source>
        <dbReference type="ARBA" id="ARBA00004141"/>
    </source>
</evidence>
<name>A0A3N4IP07_ASCIM</name>
<evidence type="ECO:0000256" key="5">
    <source>
        <dbReference type="ARBA" id="ARBA00022516"/>
    </source>
</evidence>
<dbReference type="GO" id="GO:0030497">
    <property type="term" value="P:fatty acid elongation"/>
    <property type="evidence" value="ECO:0007669"/>
    <property type="project" value="TreeGrafter"/>
</dbReference>
<protein>
    <recommendedName>
        <fullName evidence="4 14">Very-long-chain (3R)-3-hydroxyacyl-CoA dehydratase</fullName>
        <ecNumber evidence="4 14">4.2.1.134</ecNumber>
    </recommendedName>
</protein>
<comment type="pathway">
    <text evidence="2 14">Lipid metabolism; fatty acid biosynthesis.</text>
</comment>
<evidence type="ECO:0000256" key="4">
    <source>
        <dbReference type="ARBA" id="ARBA00013122"/>
    </source>
</evidence>
<keyword evidence="5 14" id="KW-0444">Lipid biosynthesis</keyword>
<evidence type="ECO:0000313" key="16">
    <source>
        <dbReference type="Proteomes" id="UP000275078"/>
    </source>
</evidence>
<keyword evidence="8 14" id="KW-1133">Transmembrane helix</keyword>
<evidence type="ECO:0000256" key="12">
    <source>
        <dbReference type="ARBA" id="ARBA00023239"/>
    </source>
</evidence>
<keyword evidence="11 14" id="KW-0275">Fatty acid biosynthesis</keyword>
<comment type="function">
    <text evidence="14">Catalyzes the third of the four reactions of the long-chain fatty acids elongation cycle. This endoplasmic reticulum-bound enzymatic process, allows the addition of two carbons to the chain of long- and very long-chain fatty acids/VLCFAs per cycle. This enzyme catalyzes the dehydration of the 3-hydroxyacyl-CoA intermediate into trans-2,3-enoyl-CoA, within each cycle of fatty acid elongation. Thereby, it participates to the production of VLCFAs of different chain lengths that are involved in multiple biological processes as precursors of membrane lipids and lipid mediators.</text>
</comment>
<comment type="caution">
    <text evidence="14">Lacks conserved residue(s) required for the propagation of feature annotation.</text>
</comment>
<sequence length="171" mass="19813">YTALGAFLTYATTFTCLEVLHVALGLVKTSIGPTFTQAFGRTWTVWGVLYTLSTSRSSFAFTGLALAWSISEVVRYSFYVSNLIYGKPLGFVQWARYNLFIVLYPLGAGCEWWLMWRGLGEAREWWGLYAGWMVFSMAVYPLLFPGQYWYMVKQRRKVMKARREEVERKGQ</sequence>
<dbReference type="Proteomes" id="UP000275078">
    <property type="component" value="Unassembled WGS sequence"/>
</dbReference>
<dbReference type="PANTHER" id="PTHR11035">
    <property type="entry name" value="VERY-LONG-CHAIN (3R)-3-HYDROXYACYL-COA DEHYDRATASE"/>
    <property type="match status" value="1"/>
</dbReference>
<keyword evidence="6 14" id="KW-0812">Transmembrane</keyword>
<evidence type="ECO:0000313" key="15">
    <source>
        <dbReference type="EMBL" id="RPA87177.1"/>
    </source>
</evidence>
<dbReference type="UniPathway" id="UPA00094"/>
<dbReference type="GO" id="GO:0030148">
    <property type="term" value="P:sphingolipid biosynthetic process"/>
    <property type="evidence" value="ECO:0007669"/>
    <property type="project" value="TreeGrafter"/>
</dbReference>
<dbReference type="GO" id="GO:0005789">
    <property type="term" value="C:endoplasmic reticulum membrane"/>
    <property type="evidence" value="ECO:0007669"/>
    <property type="project" value="UniProtKB-SubCell"/>
</dbReference>